<name>A0AAJ0HMY9_9PEZI</name>
<accession>A0AAJ0HMY9</accession>
<comment type="caution">
    <text evidence="2">The sequence shown here is derived from an EMBL/GenBank/DDBJ whole genome shotgun (WGS) entry which is preliminary data.</text>
</comment>
<organism evidence="2 3">
    <name type="scientific">Lasiosphaeria hispida</name>
    <dbReference type="NCBI Taxonomy" id="260671"/>
    <lineage>
        <taxon>Eukaryota</taxon>
        <taxon>Fungi</taxon>
        <taxon>Dikarya</taxon>
        <taxon>Ascomycota</taxon>
        <taxon>Pezizomycotina</taxon>
        <taxon>Sordariomycetes</taxon>
        <taxon>Sordariomycetidae</taxon>
        <taxon>Sordariales</taxon>
        <taxon>Lasiosphaeriaceae</taxon>
        <taxon>Lasiosphaeria</taxon>
    </lineage>
</organism>
<evidence type="ECO:0000313" key="2">
    <source>
        <dbReference type="EMBL" id="KAK3357861.1"/>
    </source>
</evidence>
<gene>
    <name evidence="2" type="ORF">B0T25DRAFT_540436</name>
</gene>
<dbReference type="EMBL" id="JAUIQD010000003">
    <property type="protein sequence ID" value="KAK3357861.1"/>
    <property type="molecule type" value="Genomic_DNA"/>
</dbReference>
<reference evidence="2" key="2">
    <citation type="submission" date="2023-06" db="EMBL/GenBank/DDBJ databases">
        <authorList>
            <consortium name="Lawrence Berkeley National Laboratory"/>
            <person name="Haridas S."/>
            <person name="Hensen N."/>
            <person name="Bonometti L."/>
            <person name="Westerberg I."/>
            <person name="Brannstrom I.O."/>
            <person name="Guillou S."/>
            <person name="Cros-Aarteil S."/>
            <person name="Calhoun S."/>
            <person name="Kuo A."/>
            <person name="Mondo S."/>
            <person name="Pangilinan J."/>
            <person name="Riley R."/>
            <person name="Labutti K."/>
            <person name="Andreopoulos B."/>
            <person name="Lipzen A."/>
            <person name="Chen C."/>
            <person name="Yanf M."/>
            <person name="Daum C."/>
            <person name="Ng V."/>
            <person name="Clum A."/>
            <person name="Steindorff A."/>
            <person name="Ohm R."/>
            <person name="Martin F."/>
            <person name="Silar P."/>
            <person name="Natvig D."/>
            <person name="Lalanne C."/>
            <person name="Gautier V."/>
            <person name="Ament-Velasquez S.L."/>
            <person name="Kruys A."/>
            <person name="Hutchinson M.I."/>
            <person name="Powell A.J."/>
            <person name="Barry K."/>
            <person name="Miller A.N."/>
            <person name="Grigoriev I.V."/>
            <person name="Debuchy R."/>
            <person name="Gladieux P."/>
            <person name="Thoren M.H."/>
            <person name="Johannesson H."/>
        </authorList>
    </citation>
    <scope>NUCLEOTIDE SEQUENCE</scope>
    <source>
        <strain evidence="2">CBS 955.72</strain>
    </source>
</reference>
<protein>
    <submittedName>
        <fullName evidence="2">Uncharacterized protein</fullName>
    </submittedName>
</protein>
<keyword evidence="3" id="KW-1185">Reference proteome</keyword>
<reference evidence="2" key="1">
    <citation type="journal article" date="2023" name="Mol. Phylogenet. Evol.">
        <title>Genome-scale phylogeny and comparative genomics of the fungal order Sordariales.</title>
        <authorList>
            <person name="Hensen N."/>
            <person name="Bonometti L."/>
            <person name="Westerberg I."/>
            <person name="Brannstrom I.O."/>
            <person name="Guillou S."/>
            <person name="Cros-Aarteil S."/>
            <person name="Calhoun S."/>
            <person name="Haridas S."/>
            <person name="Kuo A."/>
            <person name="Mondo S."/>
            <person name="Pangilinan J."/>
            <person name="Riley R."/>
            <person name="LaButti K."/>
            <person name="Andreopoulos B."/>
            <person name="Lipzen A."/>
            <person name="Chen C."/>
            <person name="Yan M."/>
            <person name="Daum C."/>
            <person name="Ng V."/>
            <person name="Clum A."/>
            <person name="Steindorff A."/>
            <person name="Ohm R.A."/>
            <person name="Martin F."/>
            <person name="Silar P."/>
            <person name="Natvig D.O."/>
            <person name="Lalanne C."/>
            <person name="Gautier V."/>
            <person name="Ament-Velasquez S.L."/>
            <person name="Kruys A."/>
            <person name="Hutchinson M.I."/>
            <person name="Powell A.J."/>
            <person name="Barry K."/>
            <person name="Miller A.N."/>
            <person name="Grigoriev I.V."/>
            <person name="Debuchy R."/>
            <person name="Gladieux P."/>
            <person name="Hiltunen Thoren M."/>
            <person name="Johannesson H."/>
        </authorList>
    </citation>
    <scope>NUCLEOTIDE SEQUENCE</scope>
    <source>
        <strain evidence="2">CBS 955.72</strain>
    </source>
</reference>
<dbReference type="Proteomes" id="UP001275084">
    <property type="component" value="Unassembled WGS sequence"/>
</dbReference>
<sequence length="163" mass="18007">MPQSTHSDFGDTASVSSDAISLSTTASTAGNSLLSRLRKARSIGDQLHDVKAISISDLPAELDDFPKLQTRASTYVPEEWVHRGRSHTSWICFHGCYVVKLGPANQDQGSFWICGEKQCDGIYSADSTSGATKHLNKKHRLFEKEEPEDEQSKKRAKQSVIIL</sequence>
<evidence type="ECO:0000313" key="3">
    <source>
        <dbReference type="Proteomes" id="UP001275084"/>
    </source>
</evidence>
<dbReference type="AlphaFoldDB" id="A0AAJ0HMY9"/>
<evidence type="ECO:0000256" key="1">
    <source>
        <dbReference type="SAM" id="MobiDB-lite"/>
    </source>
</evidence>
<feature type="region of interest" description="Disordered" evidence="1">
    <location>
        <begin position="143"/>
        <end position="163"/>
    </location>
</feature>
<proteinExistence type="predicted"/>